<gene>
    <name evidence="2" type="ORF">DSM112329_02664</name>
</gene>
<protein>
    <submittedName>
        <fullName evidence="2">Uncharacterized protein</fullName>
    </submittedName>
</protein>
<dbReference type="EMBL" id="CP114014">
    <property type="protein sequence ID" value="XAY05804.1"/>
    <property type="molecule type" value="Genomic_DNA"/>
</dbReference>
<dbReference type="RefSeq" id="WP_354702307.1">
    <property type="nucleotide sequence ID" value="NZ_CP114014.1"/>
</dbReference>
<evidence type="ECO:0000256" key="1">
    <source>
        <dbReference type="SAM" id="Phobius"/>
    </source>
</evidence>
<name>A0AAU7AW23_9ACTN</name>
<evidence type="ECO:0000313" key="2">
    <source>
        <dbReference type="EMBL" id="XAY05804.1"/>
    </source>
</evidence>
<keyword evidence="1" id="KW-1133">Transmembrane helix</keyword>
<sequence>MGAFSWVMMGLALWHFTIFLPDRFWAGIVGAFLGALIGSFLFAFAINGFTIPGRNDTEILTALEGIPGSIIGIAIVYYLGVRQENQAAAEKPVAGVPG</sequence>
<accession>A0AAU7AW23</accession>
<dbReference type="KEGG" id="parq:DSM112329_02664"/>
<keyword evidence="1" id="KW-0472">Membrane</keyword>
<feature type="transmembrane region" description="Helical" evidence="1">
    <location>
        <begin position="24"/>
        <end position="47"/>
    </location>
</feature>
<reference evidence="2" key="1">
    <citation type="submission" date="2022-12" db="EMBL/GenBank/DDBJ databases">
        <title>Paraconexibacter alkalitolerans sp. nov. and Baekduia alba sp. nov., isolated from soil and emended description of the genera Paraconexibacter (Chun et al., 2020) and Baekduia (An et al., 2020).</title>
        <authorList>
            <person name="Vieira S."/>
            <person name="Huber K.J."/>
            <person name="Geppert A."/>
            <person name="Wolf J."/>
            <person name="Neumann-Schaal M."/>
            <person name="Muesken M."/>
            <person name="Overmann J."/>
        </authorList>
    </citation>
    <scope>NUCLEOTIDE SEQUENCE</scope>
    <source>
        <strain evidence="2">AEG42_29</strain>
    </source>
</reference>
<proteinExistence type="predicted"/>
<feature type="transmembrane region" description="Helical" evidence="1">
    <location>
        <begin position="59"/>
        <end position="80"/>
    </location>
</feature>
<organism evidence="2">
    <name type="scientific">Paraconexibacter sp. AEG42_29</name>
    <dbReference type="NCBI Taxonomy" id="2997339"/>
    <lineage>
        <taxon>Bacteria</taxon>
        <taxon>Bacillati</taxon>
        <taxon>Actinomycetota</taxon>
        <taxon>Thermoleophilia</taxon>
        <taxon>Solirubrobacterales</taxon>
        <taxon>Paraconexibacteraceae</taxon>
        <taxon>Paraconexibacter</taxon>
    </lineage>
</organism>
<keyword evidence="1" id="KW-0812">Transmembrane</keyword>
<dbReference type="AlphaFoldDB" id="A0AAU7AW23"/>